<evidence type="ECO:0000313" key="2">
    <source>
        <dbReference type="Proteomes" id="UP000076128"/>
    </source>
</evidence>
<sequence length="32" mass="3727">MKMSPAQFAALFEGLDWRLVRPERVRRPQLAG</sequence>
<dbReference type="EMBL" id="CP012661">
    <property type="protein sequence ID" value="AMY71660.1"/>
    <property type="molecule type" value="Genomic_DNA"/>
</dbReference>
<dbReference type="AlphaFoldDB" id="A0A159Z9Z5"/>
<organism evidence="1 2">
    <name type="scientific">Frigidibacter mobilis</name>
    <dbReference type="NCBI Taxonomy" id="1335048"/>
    <lineage>
        <taxon>Bacteria</taxon>
        <taxon>Pseudomonadati</taxon>
        <taxon>Pseudomonadota</taxon>
        <taxon>Alphaproteobacteria</taxon>
        <taxon>Rhodobacterales</taxon>
        <taxon>Paracoccaceae</taxon>
        <taxon>Frigidibacter</taxon>
    </lineage>
</organism>
<dbReference type="KEGG" id="daa:AKL17_4448"/>
<dbReference type="PATRIC" id="fig|1335048.3.peg.4620"/>
<keyword evidence="2" id="KW-1185">Reference proteome</keyword>
<dbReference type="Proteomes" id="UP000076128">
    <property type="component" value="Chromosome"/>
</dbReference>
<evidence type="ECO:0000313" key="1">
    <source>
        <dbReference type="EMBL" id="AMY71660.1"/>
    </source>
</evidence>
<gene>
    <name evidence="1" type="ORF">AKL17_4448</name>
</gene>
<proteinExistence type="predicted"/>
<protein>
    <submittedName>
        <fullName evidence="1">Transposase, IS66 Orf2 like protein</fullName>
    </submittedName>
</protein>
<reference evidence="1 2" key="1">
    <citation type="submission" date="2015-09" db="EMBL/GenBank/DDBJ databases">
        <title>Complete genome sequence of Defluviimonas alba cai42t isolated from an oilfield in Xinjiang.</title>
        <authorList>
            <person name="Geng S."/>
            <person name="Pan X."/>
            <person name="Wu X."/>
        </authorList>
    </citation>
    <scope>NUCLEOTIDE SEQUENCE [LARGE SCALE GENOMIC DNA]</scope>
    <source>
        <strain evidence="2">cai42</strain>
    </source>
</reference>
<accession>A0A159Z9Z5</accession>
<name>A0A159Z9Z5_9RHOB</name>